<comment type="caution">
    <text evidence="12">The sequence shown here is derived from an EMBL/GenBank/DDBJ whole genome shotgun (WGS) entry which is preliminary data.</text>
</comment>
<dbReference type="EMBL" id="REGN01002157">
    <property type="protein sequence ID" value="RNA29872.1"/>
    <property type="molecule type" value="Genomic_DNA"/>
</dbReference>
<accession>A0A3M7S277</accession>
<dbReference type="OrthoDB" id="9046662at2759"/>
<dbReference type="Pfam" id="PF00001">
    <property type="entry name" value="7tm_1"/>
    <property type="match status" value="1"/>
</dbReference>
<dbReference type="AlphaFoldDB" id="A0A3M7S277"/>
<evidence type="ECO:0000313" key="12">
    <source>
        <dbReference type="EMBL" id="RNA29872.1"/>
    </source>
</evidence>
<keyword evidence="4 10" id="KW-1133">Transmembrane helix</keyword>
<feature type="region of interest" description="Disordered" evidence="9">
    <location>
        <begin position="394"/>
        <end position="413"/>
    </location>
</feature>
<dbReference type="GO" id="GO:0005886">
    <property type="term" value="C:plasma membrane"/>
    <property type="evidence" value="ECO:0007669"/>
    <property type="project" value="TreeGrafter"/>
</dbReference>
<dbReference type="InterPro" id="IPR000276">
    <property type="entry name" value="GPCR_Rhodpsn"/>
</dbReference>
<evidence type="ECO:0000256" key="6">
    <source>
        <dbReference type="ARBA" id="ARBA00023136"/>
    </source>
</evidence>
<evidence type="ECO:0000313" key="13">
    <source>
        <dbReference type="Proteomes" id="UP000276133"/>
    </source>
</evidence>
<dbReference type="PRINTS" id="PR00237">
    <property type="entry name" value="GPCRRHODOPSN"/>
</dbReference>
<proteinExistence type="inferred from homology"/>
<evidence type="ECO:0000256" key="2">
    <source>
        <dbReference type="ARBA" id="ARBA00010663"/>
    </source>
</evidence>
<dbReference type="PANTHER" id="PTHR24235">
    <property type="entry name" value="NEUROPEPTIDE Y RECEPTOR"/>
    <property type="match status" value="1"/>
</dbReference>
<dbReference type="Proteomes" id="UP000276133">
    <property type="component" value="Unassembled WGS sequence"/>
</dbReference>
<comment type="similarity">
    <text evidence="2">Belongs to the G-protein coupled receptor 1 family.</text>
</comment>
<organism evidence="12 13">
    <name type="scientific">Brachionus plicatilis</name>
    <name type="common">Marine rotifer</name>
    <name type="synonym">Brachionus muelleri</name>
    <dbReference type="NCBI Taxonomy" id="10195"/>
    <lineage>
        <taxon>Eukaryota</taxon>
        <taxon>Metazoa</taxon>
        <taxon>Spiralia</taxon>
        <taxon>Gnathifera</taxon>
        <taxon>Rotifera</taxon>
        <taxon>Eurotatoria</taxon>
        <taxon>Monogononta</taxon>
        <taxon>Pseudotrocha</taxon>
        <taxon>Ploima</taxon>
        <taxon>Brachionidae</taxon>
        <taxon>Brachionus</taxon>
    </lineage>
</organism>
<feature type="transmembrane region" description="Helical" evidence="10">
    <location>
        <begin position="201"/>
        <end position="222"/>
    </location>
</feature>
<dbReference type="PRINTS" id="PR01012">
    <property type="entry name" value="NRPEPTIDEYR"/>
</dbReference>
<dbReference type="Gene3D" id="1.20.1070.10">
    <property type="entry name" value="Rhodopsin 7-helix transmembrane proteins"/>
    <property type="match status" value="1"/>
</dbReference>
<evidence type="ECO:0000256" key="10">
    <source>
        <dbReference type="SAM" id="Phobius"/>
    </source>
</evidence>
<name>A0A3M7S277_BRAPC</name>
<feature type="domain" description="G-protein coupled receptors family 1 profile" evidence="11">
    <location>
        <begin position="47"/>
        <end position="304"/>
    </location>
</feature>
<feature type="transmembrane region" description="Helical" evidence="10">
    <location>
        <begin position="281"/>
        <end position="307"/>
    </location>
</feature>
<keyword evidence="5" id="KW-0297">G-protein coupled receptor</keyword>
<dbReference type="SMART" id="SM01381">
    <property type="entry name" value="7TM_GPCR_Srsx"/>
    <property type="match status" value="1"/>
</dbReference>
<dbReference type="CDD" id="cd15203">
    <property type="entry name" value="7tmA_NPYR-like"/>
    <property type="match status" value="1"/>
</dbReference>
<dbReference type="SUPFAM" id="SSF81321">
    <property type="entry name" value="Family A G protein-coupled receptor-like"/>
    <property type="match status" value="1"/>
</dbReference>
<keyword evidence="6 10" id="KW-0472">Membrane</keyword>
<keyword evidence="13" id="KW-1185">Reference proteome</keyword>
<evidence type="ECO:0000256" key="8">
    <source>
        <dbReference type="ARBA" id="ARBA00023224"/>
    </source>
</evidence>
<reference evidence="12 13" key="1">
    <citation type="journal article" date="2018" name="Sci. Rep.">
        <title>Genomic signatures of local adaptation to the degree of environmental predictability in rotifers.</title>
        <authorList>
            <person name="Franch-Gras L."/>
            <person name="Hahn C."/>
            <person name="Garcia-Roger E.M."/>
            <person name="Carmona M.J."/>
            <person name="Serra M."/>
            <person name="Gomez A."/>
        </authorList>
    </citation>
    <scope>NUCLEOTIDE SEQUENCE [LARGE SCALE GENOMIC DNA]</scope>
    <source>
        <strain evidence="12">HYR1</strain>
    </source>
</reference>
<sequence>MTSSTIQNLVQNPANGTYEEIGEEHSRLTIIILGTLYSLIFFIGVTGNSLVVYVVCVKKSMQSVTNLFIMNLALSDILMCLLAVPFTPISFFQEYWILGKFLCHLVSFSLGVSVYVSTLTSLAIAIDRYFVIVHPFKPRMKLGVCCLLIAVVWIISISISLPLAVYIELIPENVNGEIKSKCRESWPIPMSKRFFNLASMVLQYLIPFTVITYSYTKIWLILSNRTRPGKTKEKEQLELKRKKRTNRMLIAMVIIFAGCWMPLNCVHLIMEFNINFTKQSYFSNVFFIAHVIAMSSTIYNPFLYAWLNDNFRKEFRLILPWIFRAIKWCNKSDNVDAINEEESNIEFSKYLVNQVGIEQIEMTSQNGHKDSTNKKHTSKYDISLNLNKQMFKASKSKEKLNEEEENGTLDQLI</sequence>
<feature type="transmembrane region" description="Helical" evidence="10">
    <location>
        <begin position="30"/>
        <end position="55"/>
    </location>
</feature>
<feature type="transmembrane region" description="Helical" evidence="10">
    <location>
        <begin position="249"/>
        <end position="269"/>
    </location>
</feature>
<keyword evidence="7 12" id="KW-0675">Receptor</keyword>
<evidence type="ECO:0000259" key="11">
    <source>
        <dbReference type="PROSITE" id="PS50262"/>
    </source>
</evidence>
<evidence type="ECO:0000256" key="5">
    <source>
        <dbReference type="ARBA" id="ARBA00023040"/>
    </source>
</evidence>
<protein>
    <submittedName>
        <fullName evidence="12">Prolactin-releasing peptide receptor-like</fullName>
    </submittedName>
</protein>
<feature type="transmembrane region" description="Helical" evidence="10">
    <location>
        <begin position="142"/>
        <end position="167"/>
    </location>
</feature>
<dbReference type="GO" id="GO:0042923">
    <property type="term" value="F:neuropeptide binding"/>
    <property type="evidence" value="ECO:0007669"/>
    <property type="project" value="TreeGrafter"/>
</dbReference>
<feature type="transmembrane region" description="Helical" evidence="10">
    <location>
        <begin position="106"/>
        <end position="130"/>
    </location>
</feature>
<dbReference type="PROSITE" id="PS50262">
    <property type="entry name" value="G_PROTEIN_RECEP_F1_2"/>
    <property type="match status" value="1"/>
</dbReference>
<comment type="subcellular location">
    <subcellularLocation>
        <location evidence="1">Membrane</location>
        <topology evidence="1">Multi-pass membrane protein</topology>
    </subcellularLocation>
</comment>
<feature type="transmembrane region" description="Helical" evidence="10">
    <location>
        <begin position="67"/>
        <end position="86"/>
    </location>
</feature>
<evidence type="ECO:0000256" key="4">
    <source>
        <dbReference type="ARBA" id="ARBA00022989"/>
    </source>
</evidence>
<evidence type="ECO:0000256" key="3">
    <source>
        <dbReference type="ARBA" id="ARBA00022692"/>
    </source>
</evidence>
<evidence type="ECO:0000256" key="9">
    <source>
        <dbReference type="SAM" id="MobiDB-lite"/>
    </source>
</evidence>
<dbReference type="InterPro" id="IPR000611">
    <property type="entry name" value="NPY_rcpt"/>
</dbReference>
<keyword evidence="8" id="KW-0807">Transducer</keyword>
<dbReference type="InterPro" id="IPR017452">
    <property type="entry name" value="GPCR_Rhodpsn_7TM"/>
</dbReference>
<dbReference type="PANTHER" id="PTHR24235:SF29">
    <property type="entry name" value="GH23382P"/>
    <property type="match status" value="1"/>
</dbReference>
<dbReference type="GO" id="GO:0043005">
    <property type="term" value="C:neuron projection"/>
    <property type="evidence" value="ECO:0007669"/>
    <property type="project" value="TreeGrafter"/>
</dbReference>
<evidence type="ECO:0000256" key="1">
    <source>
        <dbReference type="ARBA" id="ARBA00004141"/>
    </source>
</evidence>
<dbReference type="STRING" id="10195.A0A3M7S277"/>
<dbReference type="GO" id="GO:0004983">
    <property type="term" value="F:neuropeptide Y receptor activity"/>
    <property type="evidence" value="ECO:0007669"/>
    <property type="project" value="InterPro"/>
</dbReference>
<gene>
    <name evidence="12" type="ORF">BpHYR1_029469</name>
</gene>
<evidence type="ECO:0000256" key="7">
    <source>
        <dbReference type="ARBA" id="ARBA00023170"/>
    </source>
</evidence>
<keyword evidence="3 10" id="KW-0812">Transmembrane</keyword>